<proteinExistence type="predicted"/>
<dbReference type="Proteomes" id="UP000193118">
    <property type="component" value="Unassembled WGS sequence"/>
</dbReference>
<dbReference type="AlphaFoldDB" id="A0A1X3DEJ6"/>
<evidence type="ECO:0000256" key="1">
    <source>
        <dbReference type="SAM" id="SignalP"/>
    </source>
</evidence>
<gene>
    <name evidence="2" type="ORF">BWD09_03945</name>
</gene>
<dbReference type="PANTHER" id="PTHR34387:SF1">
    <property type="entry name" value="PERIPLASMIC IMMUNOGENIC PROTEIN"/>
    <property type="match status" value="1"/>
</dbReference>
<feature type="signal peptide" evidence="1">
    <location>
        <begin position="1"/>
        <end position="24"/>
    </location>
</feature>
<evidence type="ECO:0000313" key="3">
    <source>
        <dbReference type="Proteomes" id="UP000193118"/>
    </source>
</evidence>
<keyword evidence="3" id="KW-1185">Reference proteome</keyword>
<dbReference type="InterPro" id="IPR052022">
    <property type="entry name" value="26kDa_periplasmic_antigen"/>
</dbReference>
<evidence type="ECO:0008006" key="4">
    <source>
        <dbReference type="Google" id="ProtNLM"/>
    </source>
</evidence>
<sequence length="237" mass="26190">MLKTLLKPVALLTVLLGSALPVSAETLHYNVVEFSESASVELLRDTMTARLHVHEEGRNRETVSGNFVKKLNNVTRKASASPFKSELLHRSASPRYEYDSKGKRTQTGWEEQAVVQVESKNFEALNKLIAESQKDANLESLTFKVSKQNRQDALDEVSKAALTRFKDRAASLTKAMGFRNYKIVRLNFGQIGNRSIDNGVQAMRAAKAATAESAPVPEHTSPGTEEVSITVRGTIQM</sequence>
<reference evidence="3" key="1">
    <citation type="submission" date="2017-01" db="EMBL/GenBank/DDBJ databases">
        <authorList>
            <person name="Wolfgang W.J."/>
            <person name="Cole J."/>
            <person name="Wroblewski D."/>
            <person name="Mcginnis J."/>
            <person name="Musser K.A."/>
        </authorList>
    </citation>
    <scope>NUCLEOTIDE SEQUENCE [LARGE SCALE GENOMIC DNA]</scope>
    <source>
        <strain evidence="3">DSM 19151</strain>
    </source>
</reference>
<protein>
    <recommendedName>
        <fullName evidence="4">DUF541 domain-containing protein</fullName>
    </recommendedName>
</protein>
<dbReference type="Pfam" id="PF04402">
    <property type="entry name" value="SIMPL"/>
    <property type="match status" value="1"/>
</dbReference>
<dbReference type="Gene3D" id="3.30.70.2970">
    <property type="entry name" value="Protein of unknown function (DUF541), domain 2"/>
    <property type="match status" value="1"/>
</dbReference>
<evidence type="ECO:0000313" key="2">
    <source>
        <dbReference type="EMBL" id="OSI18132.1"/>
    </source>
</evidence>
<accession>A0A1X3DEJ6</accession>
<dbReference type="InterPro" id="IPR007497">
    <property type="entry name" value="SIMPL/DUF541"/>
</dbReference>
<dbReference type="Gene3D" id="3.30.110.170">
    <property type="entry name" value="Protein of unknown function (DUF541), domain 1"/>
    <property type="match status" value="1"/>
</dbReference>
<dbReference type="GO" id="GO:0006974">
    <property type="term" value="P:DNA damage response"/>
    <property type="evidence" value="ECO:0007669"/>
    <property type="project" value="TreeGrafter"/>
</dbReference>
<dbReference type="PANTHER" id="PTHR34387">
    <property type="entry name" value="SLR1258 PROTEIN"/>
    <property type="match status" value="1"/>
</dbReference>
<dbReference type="OrthoDB" id="8613250at2"/>
<feature type="chain" id="PRO_5013118084" description="DUF541 domain-containing protein" evidence="1">
    <location>
        <begin position="25"/>
        <end position="237"/>
    </location>
</feature>
<keyword evidence="1" id="KW-0732">Signal</keyword>
<dbReference type="EMBL" id="MTBO01000005">
    <property type="protein sequence ID" value="OSI18132.1"/>
    <property type="molecule type" value="Genomic_DNA"/>
</dbReference>
<comment type="caution">
    <text evidence="2">The sequence shown here is derived from an EMBL/GenBank/DDBJ whole genome shotgun (WGS) entry which is preliminary data.</text>
</comment>
<dbReference type="STRING" id="194197.BWD09_03945"/>
<organism evidence="2 3">
    <name type="scientific">Neisseria dentiae</name>
    <dbReference type="NCBI Taxonomy" id="194197"/>
    <lineage>
        <taxon>Bacteria</taxon>
        <taxon>Pseudomonadati</taxon>
        <taxon>Pseudomonadota</taxon>
        <taxon>Betaproteobacteria</taxon>
        <taxon>Neisseriales</taxon>
        <taxon>Neisseriaceae</taxon>
        <taxon>Neisseria</taxon>
    </lineage>
</organism>
<name>A0A1X3DEJ6_9NEIS</name>